<keyword evidence="1" id="KW-0809">Transit peptide</keyword>
<reference evidence="3 4" key="1">
    <citation type="submission" date="2016-10" db="EMBL/GenBank/DDBJ databases">
        <authorList>
            <person name="de Groot N.N."/>
        </authorList>
    </citation>
    <scope>NUCLEOTIDE SEQUENCE [LARGE SCALE GENOMIC DNA]</scope>
    <source>
        <strain evidence="3 4">DSM 19547</strain>
    </source>
</reference>
<dbReference type="Gene3D" id="3.30.1360.120">
    <property type="entry name" value="Probable tRNA modification gtpase trme, domain 1"/>
    <property type="match status" value="2"/>
</dbReference>
<feature type="domain" description="CAF17 C-terminal" evidence="2">
    <location>
        <begin position="186"/>
        <end position="243"/>
    </location>
</feature>
<evidence type="ECO:0000313" key="4">
    <source>
        <dbReference type="Proteomes" id="UP000199356"/>
    </source>
</evidence>
<dbReference type="GO" id="GO:0016226">
    <property type="term" value="P:iron-sulfur cluster assembly"/>
    <property type="evidence" value="ECO:0007669"/>
    <property type="project" value="TreeGrafter"/>
</dbReference>
<dbReference type="InterPro" id="IPR027266">
    <property type="entry name" value="TrmE/GcvT-like"/>
</dbReference>
<evidence type="ECO:0000256" key="1">
    <source>
        <dbReference type="ARBA" id="ARBA00022946"/>
    </source>
</evidence>
<dbReference type="EMBL" id="FOXA01000002">
    <property type="protein sequence ID" value="SFP06878.1"/>
    <property type="molecule type" value="Genomic_DNA"/>
</dbReference>
<dbReference type="OrthoDB" id="9796287at2"/>
<dbReference type="PANTHER" id="PTHR22602">
    <property type="entry name" value="TRANSFERASE CAF17, MITOCHONDRIAL-RELATED"/>
    <property type="match status" value="1"/>
</dbReference>
<dbReference type="NCBIfam" id="TIGR03317">
    <property type="entry name" value="ygfZ_signature"/>
    <property type="match status" value="1"/>
</dbReference>
<gene>
    <name evidence="3" type="ORF">SAMN04488047_102191</name>
</gene>
<accession>A0A1I5MB63</accession>
<name>A0A1I5MB63_9RHOB</name>
<evidence type="ECO:0000259" key="2">
    <source>
        <dbReference type="Pfam" id="PF25455"/>
    </source>
</evidence>
<dbReference type="Pfam" id="PF25455">
    <property type="entry name" value="Beta-barrel_CAF17_C"/>
    <property type="match status" value="1"/>
</dbReference>
<dbReference type="PANTHER" id="PTHR22602:SF0">
    <property type="entry name" value="TRANSFERASE CAF17, MITOCHONDRIAL-RELATED"/>
    <property type="match status" value="1"/>
</dbReference>
<dbReference type="InterPro" id="IPR045179">
    <property type="entry name" value="YgfZ/GcvT"/>
</dbReference>
<dbReference type="InterPro" id="IPR057460">
    <property type="entry name" value="CAF17_C"/>
</dbReference>
<dbReference type="RefSeq" id="WP_093418307.1">
    <property type="nucleotide sequence ID" value="NZ_FOXA01000002.1"/>
</dbReference>
<dbReference type="AlphaFoldDB" id="A0A1I5MB63"/>
<dbReference type="STRING" id="441119.SAMN04488047_102191"/>
<sequence>MTTDRRVIAVTGNEARELLQDLVTNDVNRVSEGLVYCALLTPQGKYLADFFLFERDGTLMLDVAEPMAGDLLQRLRMYKLRRDVAFEETDLKVRRGTGEAPEGALVDPRHPAMGWRLYGAEGGDDGTDFDAIRVEHCIPEAGTELIANDTFILEAGFDRLHGVDFRKGCYVGQEVTARMKHKTELRKGFATVEVEGEAPVGTDITAGGKAAGTLYTQAGGRGIAYLRFDRATGDMQAGEARVAFNGAG</sequence>
<dbReference type="SUPFAM" id="SSF103025">
    <property type="entry name" value="Folate-binding domain"/>
    <property type="match status" value="1"/>
</dbReference>
<protein>
    <recommendedName>
        <fullName evidence="2">CAF17 C-terminal domain-containing protein</fullName>
    </recommendedName>
</protein>
<dbReference type="InterPro" id="IPR017703">
    <property type="entry name" value="YgfZ/GCV_T_CS"/>
</dbReference>
<proteinExistence type="predicted"/>
<dbReference type="Proteomes" id="UP000199356">
    <property type="component" value="Unassembled WGS sequence"/>
</dbReference>
<keyword evidence="4" id="KW-1185">Reference proteome</keyword>
<organism evidence="3 4">
    <name type="scientific">Tranquillimonas alkanivorans</name>
    <dbReference type="NCBI Taxonomy" id="441119"/>
    <lineage>
        <taxon>Bacteria</taxon>
        <taxon>Pseudomonadati</taxon>
        <taxon>Pseudomonadota</taxon>
        <taxon>Alphaproteobacteria</taxon>
        <taxon>Rhodobacterales</taxon>
        <taxon>Roseobacteraceae</taxon>
        <taxon>Tranquillimonas</taxon>
    </lineage>
</organism>
<evidence type="ECO:0000313" key="3">
    <source>
        <dbReference type="EMBL" id="SFP06878.1"/>
    </source>
</evidence>